<reference evidence="4" key="1">
    <citation type="submission" date="2017-02" db="UniProtKB">
        <authorList>
            <consortium name="WormBaseParasite"/>
        </authorList>
    </citation>
    <scope>IDENTIFICATION</scope>
</reference>
<evidence type="ECO:0000313" key="3">
    <source>
        <dbReference type="Proteomes" id="UP000271162"/>
    </source>
</evidence>
<evidence type="ECO:0000313" key="2">
    <source>
        <dbReference type="EMBL" id="VDL74851.1"/>
    </source>
</evidence>
<name>A0A0N4Y5I5_NIPBR</name>
<feature type="chain" id="PRO_5043125360" evidence="1">
    <location>
        <begin position="34"/>
        <end position="145"/>
    </location>
</feature>
<dbReference type="EMBL" id="UYSL01020490">
    <property type="protein sequence ID" value="VDL74851.1"/>
    <property type="molecule type" value="Genomic_DNA"/>
</dbReference>
<feature type="signal peptide" evidence="1">
    <location>
        <begin position="1"/>
        <end position="33"/>
    </location>
</feature>
<accession>A0A0N4Y5I5</accession>
<keyword evidence="3" id="KW-1185">Reference proteome</keyword>
<gene>
    <name evidence="2" type="ORF">NBR_LOCUS11262</name>
</gene>
<sequence length="145" mass="15741">MKERSAAGQLVQRAVSPLLVLVVACLPGSTVVAAPTHDRVLLTENVDLIVSHGRSTEQRLFGSFSPAGLNYEVQGDVVQTSKMWNDCHLQASRVCCALTNHDAIDNGERLSQVTSVRLAQQVTWGPPSRFDLILSAIRTPDFSSI</sequence>
<evidence type="ECO:0000256" key="1">
    <source>
        <dbReference type="SAM" id="SignalP"/>
    </source>
</evidence>
<dbReference type="Proteomes" id="UP000271162">
    <property type="component" value="Unassembled WGS sequence"/>
</dbReference>
<keyword evidence="1" id="KW-0732">Signal</keyword>
<proteinExistence type="predicted"/>
<evidence type="ECO:0000313" key="4">
    <source>
        <dbReference type="WBParaSite" id="NBR_0001126101-mRNA-1"/>
    </source>
</evidence>
<dbReference type="PROSITE" id="PS51257">
    <property type="entry name" value="PROKAR_LIPOPROTEIN"/>
    <property type="match status" value="1"/>
</dbReference>
<dbReference type="AlphaFoldDB" id="A0A0N4Y5I5"/>
<protein>
    <submittedName>
        <fullName evidence="4">Secreted protein</fullName>
    </submittedName>
</protein>
<reference evidence="2 3" key="2">
    <citation type="submission" date="2018-11" db="EMBL/GenBank/DDBJ databases">
        <authorList>
            <consortium name="Pathogen Informatics"/>
        </authorList>
    </citation>
    <scope>NUCLEOTIDE SEQUENCE [LARGE SCALE GENOMIC DNA]</scope>
</reference>
<organism evidence="4">
    <name type="scientific">Nippostrongylus brasiliensis</name>
    <name type="common">Rat hookworm</name>
    <dbReference type="NCBI Taxonomy" id="27835"/>
    <lineage>
        <taxon>Eukaryota</taxon>
        <taxon>Metazoa</taxon>
        <taxon>Ecdysozoa</taxon>
        <taxon>Nematoda</taxon>
        <taxon>Chromadorea</taxon>
        <taxon>Rhabditida</taxon>
        <taxon>Rhabditina</taxon>
        <taxon>Rhabditomorpha</taxon>
        <taxon>Strongyloidea</taxon>
        <taxon>Heligmosomidae</taxon>
        <taxon>Nippostrongylus</taxon>
    </lineage>
</organism>
<dbReference type="WBParaSite" id="NBR_0001126101-mRNA-1">
    <property type="protein sequence ID" value="NBR_0001126101-mRNA-1"/>
    <property type="gene ID" value="NBR_0001126101"/>
</dbReference>